<feature type="chain" id="PRO_5046824431" description="Peptidyl-prolyl cis-trans isomerase" evidence="7">
    <location>
        <begin position="25"/>
        <end position="168"/>
    </location>
</feature>
<evidence type="ECO:0000259" key="8">
    <source>
        <dbReference type="PROSITE" id="PS50059"/>
    </source>
</evidence>
<dbReference type="InterPro" id="IPR046357">
    <property type="entry name" value="PPIase_dom_sf"/>
</dbReference>
<feature type="domain" description="PPIase FKBP-type" evidence="8">
    <location>
        <begin position="74"/>
        <end position="159"/>
    </location>
</feature>
<dbReference type="PANTHER" id="PTHR43811:SF57">
    <property type="entry name" value="FKBP-TYPE PEPTIDYL-PROLYL CIS-TRANS ISOMERASE FKPA-RELATED"/>
    <property type="match status" value="1"/>
</dbReference>
<dbReference type="SUPFAM" id="SSF54534">
    <property type="entry name" value="FKBP-like"/>
    <property type="match status" value="1"/>
</dbReference>
<evidence type="ECO:0000256" key="3">
    <source>
        <dbReference type="ARBA" id="ARBA00023110"/>
    </source>
</evidence>
<evidence type="ECO:0000256" key="2">
    <source>
        <dbReference type="ARBA" id="ARBA00006577"/>
    </source>
</evidence>
<comment type="similarity">
    <text evidence="2 6">Belongs to the FKBP-type PPIase family.</text>
</comment>
<dbReference type="Pfam" id="PF00254">
    <property type="entry name" value="FKBP_C"/>
    <property type="match status" value="1"/>
</dbReference>
<evidence type="ECO:0000256" key="7">
    <source>
        <dbReference type="SAM" id="SignalP"/>
    </source>
</evidence>
<dbReference type="Proteomes" id="UP001228905">
    <property type="component" value="Unassembled WGS sequence"/>
</dbReference>
<evidence type="ECO:0000256" key="5">
    <source>
        <dbReference type="PROSITE-ProRule" id="PRU00277"/>
    </source>
</evidence>
<dbReference type="InterPro" id="IPR000774">
    <property type="entry name" value="PPIase_FKBP_N"/>
</dbReference>
<protein>
    <recommendedName>
        <fullName evidence="6">Peptidyl-prolyl cis-trans isomerase</fullName>
        <ecNumber evidence="6">5.2.1.8</ecNumber>
    </recommendedName>
</protein>
<organism evidence="9 10">
    <name type="scientific">Caulobacter ginsengisoli</name>
    <dbReference type="NCBI Taxonomy" id="400775"/>
    <lineage>
        <taxon>Bacteria</taxon>
        <taxon>Pseudomonadati</taxon>
        <taxon>Pseudomonadota</taxon>
        <taxon>Alphaproteobacteria</taxon>
        <taxon>Caulobacterales</taxon>
        <taxon>Caulobacteraceae</taxon>
        <taxon>Caulobacter</taxon>
    </lineage>
</organism>
<evidence type="ECO:0000256" key="6">
    <source>
        <dbReference type="RuleBase" id="RU003915"/>
    </source>
</evidence>
<keyword evidence="4 5" id="KW-0413">Isomerase</keyword>
<dbReference type="PROSITE" id="PS51257">
    <property type="entry name" value="PROKAR_LIPOPROTEIN"/>
    <property type="match status" value="1"/>
</dbReference>
<comment type="catalytic activity">
    <reaction evidence="1 5 6">
        <text>[protein]-peptidylproline (omega=180) = [protein]-peptidylproline (omega=0)</text>
        <dbReference type="Rhea" id="RHEA:16237"/>
        <dbReference type="Rhea" id="RHEA-COMP:10747"/>
        <dbReference type="Rhea" id="RHEA-COMP:10748"/>
        <dbReference type="ChEBI" id="CHEBI:83833"/>
        <dbReference type="ChEBI" id="CHEBI:83834"/>
        <dbReference type="EC" id="5.2.1.8"/>
    </reaction>
</comment>
<comment type="caution">
    <text evidence="9">The sequence shown here is derived from an EMBL/GenBank/DDBJ whole genome shotgun (WGS) entry which is preliminary data.</text>
</comment>
<keyword evidence="10" id="KW-1185">Reference proteome</keyword>
<accession>A0ABU0ITX1</accession>
<dbReference type="Pfam" id="PF01346">
    <property type="entry name" value="FKBP_N"/>
    <property type="match status" value="1"/>
</dbReference>
<gene>
    <name evidence="9" type="ORF">QO010_003240</name>
</gene>
<dbReference type="PROSITE" id="PS50059">
    <property type="entry name" value="FKBP_PPIASE"/>
    <property type="match status" value="1"/>
</dbReference>
<dbReference type="Gene3D" id="3.10.50.40">
    <property type="match status" value="1"/>
</dbReference>
<name>A0ABU0ITX1_9CAUL</name>
<dbReference type="RefSeq" id="WP_307350772.1">
    <property type="nucleotide sequence ID" value="NZ_JAUSVS010000006.1"/>
</dbReference>
<evidence type="ECO:0000313" key="9">
    <source>
        <dbReference type="EMBL" id="MDQ0465453.1"/>
    </source>
</evidence>
<dbReference type="PANTHER" id="PTHR43811">
    <property type="entry name" value="FKBP-TYPE PEPTIDYL-PROLYL CIS-TRANS ISOMERASE FKPA"/>
    <property type="match status" value="1"/>
</dbReference>
<feature type="signal peptide" evidence="7">
    <location>
        <begin position="1"/>
        <end position="24"/>
    </location>
</feature>
<dbReference type="EC" id="5.2.1.8" evidence="6"/>
<dbReference type="GO" id="GO:0003755">
    <property type="term" value="F:peptidyl-prolyl cis-trans isomerase activity"/>
    <property type="evidence" value="ECO:0007669"/>
    <property type="project" value="UniProtKB-EC"/>
</dbReference>
<keyword evidence="7" id="KW-0732">Signal</keyword>
<evidence type="ECO:0000256" key="4">
    <source>
        <dbReference type="ARBA" id="ARBA00023235"/>
    </source>
</evidence>
<proteinExistence type="inferred from homology"/>
<dbReference type="Gene3D" id="6.10.250.2970">
    <property type="match status" value="1"/>
</dbReference>
<dbReference type="InterPro" id="IPR001179">
    <property type="entry name" value="PPIase_FKBP_dom"/>
</dbReference>
<sequence>MNRLLLALAAVLALVACKPGPKAAAPMDAAASAAAAKAFMDSNGKKPGVVTLPSGVQYKVVHSGPAGGVHPGLNDEVKVHYELKLLNGEVIDSSFERGAPEVMDLRSLVGAWKLTLPEMRPGDEWTIWAPPALGYGDEDKGPIPANSVLEFRVQLIDVLPEGGVVGRG</sequence>
<reference evidence="9 10" key="1">
    <citation type="submission" date="2023-07" db="EMBL/GenBank/DDBJ databases">
        <title>Genomic Encyclopedia of Type Strains, Phase IV (KMG-IV): sequencing the most valuable type-strain genomes for metagenomic binning, comparative biology and taxonomic classification.</title>
        <authorList>
            <person name="Goeker M."/>
        </authorList>
    </citation>
    <scope>NUCLEOTIDE SEQUENCE [LARGE SCALE GENOMIC DNA]</scope>
    <source>
        <strain evidence="9 10">DSM 18695</strain>
    </source>
</reference>
<keyword evidence="3 5" id="KW-0697">Rotamase</keyword>
<evidence type="ECO:0000313" key="10">
    <source>
        <dbReference type="Proteomes" id="UP001228905"/>
    </source>
</evidence>
<evidence type="ECO:0000256" key="1">
    <source>
        <dbReference type="ARBA" id="ARBA00000971"/>
    </source>
</evidence>
<dbReference type="EMBL" id="JAUSVS010000006">
    <property type="protein sequence ID" value="MDQ0465453.1"/>
    <property type="molecule type" value="Genomic_DNA"/>
</dbReference>